<dbReference type="Proteomes" id="UP000806542">
    <property type="component" value="Unassembled WGS sequence"/>
</dbReference>
<dbReference type="Pfam" id="PF08666">
    <property type="entry name" value="SAF"/>
    <property type="match status" value="1"/>
</dbReference>
<dbReference type="RefSeq" id="WP_226392052.1">
    <property type="nucleotide sequence ID" value="NZ_JADCKB010000005.1"/>
</dbReference>
<evidence type="ECO:0000313" key="4">
    <source>
        <dbReference type="Proteomes" id="UP000806542"/>
    </source>
</evidence>
<feature type="domain" description="SAF" evidence="1">
    <location>
        <begin position="38"/>
        <end position="89"/>
    </location>
</feature>
<feature type="domain" description="Flp pilus assembly protein RcpC/CpaB" evidence="2">
    <location>
        <begin position="107"/>
        <end position="212"/>
    </location>
</feature>
<evidence type="ECO:0000313" key="3">
    <source>
        <dbReference type="EMBL" id="MBE5039487.1"/>
    </source>
</evidence>
<evidence type="ECO:0000259" key="2">
    <source>
        <dbReference type="Pfam" id="PF16976"/>
    </source>
</evidence>
<name>A0A9D5LYX9_9FIRM</name>
<evidence type="ECO:0000259" key="1">
    <source>
        <dbReference type="Pfam" id="PF08666"/>
    </source>
</evidence>
<gene>
    <name evidence="3" type="ORF">INF28_03290</name>
</gene>
<reference evidence="3" key="1">
    <citation type="submission" date="2020-10" db="EMBL/GenBank/DDBJ databases">
        <title>ChiBAC.</title>
        <authorList>
            <person name="Zenner C."/>
            <person name="Hitch T.C.A."/>
            <person name="Clavel T."/>
        </authorList>
    </citation>
    <scope>NUCLEOTIDE SEQUENCE</scope>
    <source>
        <strain evidence="3">DSM 107454</strain>
    </source>
</reference>
<protein>
    <submittedName>
        <fullName evidence="3">Pilus assembly protein CpaB</fullName>
    </submittedName>
</protein>
<proteinExistence type="predicted"/>
<dbReference type="AlphaFoldDB" id="A0A9D5LYX9"/>
<dbReference type="InterPro" id="IPR013974">
    <property type="entry name" value="SAF"/>
</dbReference>
<keyword evidence="4" id="KW-1185">Reference proteome</keyword>
<organism evidence="3 4">
    <name type="scientific">Ructibacterium gallinarum</name>
    <dbReference type="NCBI Taxonomy" id="2779355"/>
    <lineage>
        <taxon>Bacteria</taxon>
        <taxon>Bacillati</taxon>
        <taxon>Bacillota</taxon>
        <taxon>Clostridia</taxon>
        <taxon>Eubacteriales</taxon>
        <taxon>Oscillospiraceae</taxon>
        <taxon>Ructibacterium</taxon>
    </lineage>
</organism>
<dbReference type="CDD" id="cd11614">
    <property type="entry name" value="SAF_CpaB_FlgA_like"/>
    <property type="match status" value="1"/>
</dbReference>
<dbReference type="Pfam" id="PF16976">
    <property type="entry name" value="RcpC"/>
    <property type="match status" value="1"/>
</dbReference>
<dbReference type="InterPro" id="IPR031571">
    <property type="entry name" value="RcpC_dom"/>
</dbReference>
<dbReference type="EMBL" id="JADCKB010000005">
    <property type="protein sequence ID" value="MBE5039487.1"/>
    <property type="molecule type" value="Genomic_DNA"/>
</dbReference>
<sequence length="220" mass="23581">MKFLQNKILIGAGCILLAGIFAFAVLPGMYQGKGGTERVIKVSGTVSAGTKIEEAMLTEVEVGSFGLPETVVKEKKDIVGKYARTEITPEDCIVKSKLSDYAANEKLDGILASGQKLVTVTLPSIAAGVGNHLQAGDVISLICYKDDVPMVYEELKNIEVYSIENDAAQDIAEVNAAEEKSDTVAATLTLIVNDTQAKRLVEAEYSGKLHAVFERKGQLQ</sequence>
<accession>A0A9D5LYX9</accession>
<comment type="caution">
    <text evidence="3">The sequence shown here is derived from an EMBL/GenBank/DDBJ whole genome shotgun (WGS) entry which is preliminary data.</text>
</comment>